<dbReference type="AlphaFoldDB" id="A0A074L116"/>
<comment type="caution">
    <text evidence="1">The sequence shown here is derived from an EMBL/GenBank/DDBJ whole genome shotgun (WGS) entry which is preliminary data.</text>
</comment>
<dbReference type="PANTHER" id="PTHR14097:SF7">
    <property type="entry name" value="OXIDOREDUCTASE HTATIP2"/>
    <property type="match status" value="1"/>
</dbReference>
<sequence length="217" mass="24210">MKTAIVIGGTGLVGNELVKLLLDDIRYSKVLVFGRRSLGIKNEKLQEELIDFDAPDEWRHLVKGDVLFSALGTTMKKAGNPSAQYKVDYYYQYLFAEAAATNKVPIYVLVSAPGAKAESVIFYTRMKGTLERDVKKLNFESMHFIQPGLLHGDRDEKRAGEHGAYVVLKAFNTIGLFRSYRPIDGQTVAKAMINASLSFDKHIVTYTLGEVFHLAGE</sequence>
<proteinExistence type="predicted"/>
<organism evidence="1 2">
    <name type="scientific">Anditalea andensis</name>
    <dbReference type="NCBI Taxonomy" id="1048983"/>
    <lineage>
        <taxon>Bacteria</taxon>
        <taxon>Pseudomonadati</taxon>
        <taxon>Bacteroidota</taxon>
        <taxon>Cytophagia</taxon>
        <taxon>Cytophagales</taxon>
        <taxon>Cytophagaceae</taxon>
        <taxon>Anditalea</taxon>
    </lineage>
</organism>
<dbReference type="RefSeq" id="WP_035072988.1">
    <property type="nucleotide sequence ID" value="NZ_JMIH01000016.1"/>
</dbReference>
<dbReference type="eggNOG" id="COG0702">
    <property type="taxonomic scope" value="Bacteria"/>
</dbReference>
<dbReference type="EMBL" id="JMIH01000016">
    <property type="protein sequence ID" value="KEO74150.1"/>
    <property type="molecule type" value="Genomic_DNA"/>
</dbReference>
<dbReference type="PANTHER" id="PTHR14097">
    <property type="entry name" value="OXIDOREDUCTASE HTATIP2"/>
    <property type="match status" value="1"/>
</dbReference>
<gene>
    <name evidence="1" type="ORF">EL17_08405</name>
</gene>
<dbReference type="SUPFAM" id="SSF51735">
    <property type="entry name" value="NAD(P)-binding Rossmann-fold domains"/>
    <property type="match status" value="1"/>
</dbReference>
<evidence type="ECO:0000313" key="1">
    <source>
        <dbReference type="EMBL" id="KEO74150.1"/>
    </source>
</evidence>
<name>A0A074L116_9BACT</name>
<dbReference type="OrthoDB" id="9798632at2"/>
<dbReference type="InterPro" id="IPR036291">
    <property type="entry name" value="NAD(P)-bd_dom_sf"/>
</dbReference>
<evidence type="ECO:0000313" key="2">
    <source>
        <dbReference type="Proteomes" id="UP000027821"/>
    </source>
</evidence>
<dbReference type="Proteomes" id="UP000027821">
    <property type="component" value="Unassembled WGS sequence"/>
</dbReference>
<accession>A0A074L116</accession>
<protein>
    <submittedName>
        <fullName evidence="1">NADH dehydrogenase</fullName>
    </submittedName>
</protein>
<reference evidence="1 2" key="1">
    <citation type="submission" date="2014-04" db="EMBL/GenBank/DDBJ databases">
        <title>Characterization and application of a salt tolerant electro-active bacterium.</title>
        <authorList>
            <person name="Yang L."/>
            <person name="Wei S."/>
            <person name="Tay Q.X.M."/>
        </authorList>
    </citation>
    <scope>NUCLEOTIDE SEQUENCE [LARGE SCALE GENOMIC DNA]</scope>
    <source>
        <strain evidence="1 2">LY1</strain>
    </source>
</reference>
<keyword evidence="2" id="KW-1185">Reference proteome</keyword>
<dbReference type="Gene3D" id="3.40.50.720">
    <property type="entry name" value="NAD(P)-binding Rossmann-like Domain"/>
    <property type="match status" value="1"/>
</dbReference>
<dbReference type="STRING" id="1048983.EL17_08405"/>